<protein>
    <recommendedName>
        <fullName evidence="4">DUF1488 family protein</fullName>
    </recommendedName>
</protein>
<dbReference type="Gene3D" id="3.30.160.140">
    <property type="entry name" value="Shew3726-like"/>
    <property type="match status" value="1"/>
</dbReference>
<reference evidence="2 3" key="1">
    <citation type="submission" date="2008-03" db="EMBL/GenBank/DDBJ databases">
        <title>Sequencing of the draft genome and assembly of Burkholderia graminis C4D1M.</title>
        <authorList>
            <consortium name="US DOE Joint Genome Institute (JGI-PGF)"/>
            <person name="Copeland A."/>
            <person name="Lucas S."/>
            <person name="Lapidus A."/>
            <person name="Glavina del Rio T."/>
            <person name="Dalin E."/>
            <person name="Tice H."/>
            <person name="Bruce D."/>
            <person name="Goodwin L."/>
            <person name="Pitluck S."/>
            <person name="Larimer F."/>
            <person name="Land M.L."/>
            <person name="Hauser L."/>
            <person name="Tiedje J."/>
            <person name="Richardson P."/>
        </authorList>
    </citation>
    <scope>NUCLEOTIDE SEQUENCE [LARGE SCALE GENOMIC DNA]</scope>
    <source>
        <strain evidence="3">ATCC 700544 / DSM 17151 / LMG 18924 / NCIMB 13744 / C4D1M</strain>
    </source>
</reference>
<name>B1FYK6_PARG4</name>
<feature type="region of interest" description="Disordered" evidence="1">
    <location>
        <begin position="1"/>
        <end position="62"/>
    </location>
</feature>
<gene>
    <name evidence="2" type="ORF">BgramDRAFT_2224</name>
</gene>
<evidence type="ECO:0008006" key="4">
    <source>
        <dbReference type="Google" id="ProtNLM"/>
    </source>
</evidence>
<keyword evidence="3" id="KW-1185">Reference proteome</keyword>
<dbReference type="InterPro" id="IPR009962">
    <property type="entry name" value="DUF1488"/>
</dbReference>
<sequence>MTARDRGVRKHARSEPRGQAGRHTQSHGKSQTETRTGSHTQSQARSQTESHPGADAHPQPTAHTPAAALWTAVRPREYHIRVVRGRPVFAGSGCVPDTSDEATMEIRFPAGAPAYRDSNLTVVFSALVDGEPVPCAISVEALEDHFGAHSEDEEGWMRAFDAGRPRIEAVAREHLQISNGTPVLLKSGHFPPGNAAG</sequence>
<evidence type="ECO:0000313" key="3">
    <source>
        <dbReference type="Proteomes" id="UP000005045"/>
    </source>
</evidence>
<dbReference type="Pfam" id="PF07369">
    <property type="entry name" value="DUF1488"/>
    <property type="match status" value="1"/>
</dbReference>
<proteinExistence type="predicted"/>
<dbReference type="InterPro" id="IPR036692">
    <property type="entry name" value="Shew3726-like_sf"/>
</dbReference>
<evidence type="ECO:0000256" key="1">
    <source>
        <dbReference type="SAM" id="MobiDB-lite"/>
    </source>
</evidence>
<dbReference type="Proteomes" id="UP000005045">
    <property type="component" value="Unassembled WGS sequence"/>
</dbReference>
<accession>B1FYK6</accession>
<feature type="compositionally biased region" description="Polar residues" evidence="1">
    <location>
        <begin position="27"/>
        <end position="50"/>
    </location>
</feature>
<dbReference type="AlphaFoldDB" id="B1FYK6"/>
<evidence type="ECO:0000313" key="2">
    <source>
        <dbReference type="EMBL" id="EDT10847.1"/>
    </source>
</evidence>
<organism evidence="2 3">
    <name type="scientific">Paraburkholderia graminis (strain ATCC 700544 / DSM 17151 / LMG 18924 / NCIMB 13744 / C4D1M)</name>
    <dbReference type="NCBI Taxonomy" id="396598"/>
    <lineage>
        <taxon>Bacteria</taxon>
        <taxon>Pseudomonadati</taxon>
        <taxon>Pseudomonadota</taxon>
        <taxon>Betaproteobacteria</taxon>
        <taxon>Burkholderiales</taxon>
        <taxon>Burkholderiaceae</taxon>
        <taxon>Paraburkholderia</taxon>
    </lineage>
</organism>
<dbReference type="SUPFAM" id="SSF160272">
    <property type="entry name" value="Shew3726-like"/>
    <property type="match status" value="1"/>
</dbReference>
<comment type="caution">
    <text evidence="2">The sequence shown here is derived from an EMBL/GenBank/DDBJ whole genome shotgun (WGS) entry which is preliminary data.</text>
</comment>
<dbReference type="EMBL" id="ABLD01000005">
    <property type="protein sequence ID" value="EDT10847.1"/>
    <property type="molecule type" value="Genomic_DNA"/>
</dbReference>